<dbReference type="NCBIfam" id="TIGR01147">
    <property type="entry name" value="V_ATP_synt_G"/>
    <property type="match status" value="1"/>
</dbReference>
<gene>
    <name evidence="7" type="ORF">MOBT1_001053</name>
</gene>
<dbReference type="GO" id="GO:0000221">
    <property type="term" value="C:vacuolar proton-transporting V-type ATPase, V1 domain"/>
    <property type="evidence" value="ECO:0007669"/>
    <property type="project" value="TreeGrafter"/>
</dbReference>
<evidence type="ECO:0000256" key="2">
    <source>
        <dbReference type="ARBA" id="ARBA00022448"/>
    </source>
</evidence>
<evidence type="ECO:0000256" key="3">
    <source>
        <dbReference type="ARBA" id="ARBA00022781"/>
    </source>
</evidence>
<dbReference type="EMBL" id="CP119934">
    <property type="protein sequence ID" value="WFD02371.1"/>
    <property type="molecule type" value="Genomic_DNA"/>
</dbReference>
<evidence type="ECO:0000256" key="4">
    <source>
        <dbReference type="ARBA" id="ARBA00023065"/>
    </source>
</evidence>
<organism evidence="7 8">
    <name type="scientific">Malassezia obtusa</name>
    <dbReference type="NCBI Taxonomy" id="76774"/>
    <lineage>
        <taxon>Eukaryota</taxon>
        <taxon>Fungi</taxon>
        <taxon>Dikarya</taxon>
        <taxon>Basidiomycota</taxon>
        <taxon>Ustilaginomycotina</taxon>
        <taxon>Malasseziomycetes</taxon>
        <taxon>Malasseziales</taxon>
        <taxon>Malasseziaceae</taxon>
        <taxon>Malassezia</taxon>
    </lineage>
</organism>
<dbReference type="GO" id="GO:0046961">
    <property type="term" value="F:proton-transporting ATPase activity, rotational mechanism"/>
    <property type="evidence" value="ECO:0007669"/>
    <property type="project" value="InterPro"/>
</dbReference>
<keyword evidence="2 5" id="KW-0813">Transport</keyword>
<dbReference type="Proteomes" id="UP001214603">
    <property type="component" value="Chromosome 1"/>
</dbReference>
<dbReference type="FunFam" id="1.20.5.2950:FF:000001">
    <property type="entry name" value="V-type proton ATPase subunit G"/>
    <property type="match status" value="1"/>
</dbReference>
<dbReference type="PANTHER" id="PTHR12713">
    <property type="entry name" value="VACUOLAR ATP SYNTHASE SUBUNIT G"/>
    <property type="match status" value="1"/>
</dbReference>
<name>A0AAF0DY75_9BASI</name>
<feature type="coiled-coil region" evidence="6">
    <location>
        <begin position="20"/>
        <end position="66"/>
    </location>
</feature>
<proteinExistence type="inferred from homology"/>
<evidence type="ECO:0000256" key="6">
    <source>
        <dbReference type="SAM" id="Coils"/>
    </source>
</evidence>
<keyword evidence="4 5" id="KW-0406">Ion transport</keyword>
<keyword evidence="8" id="KW-1185">Reference proteome</keyword>
<evidence type="ECO:0000256" key="5">
    <source>
        <dbReference type="RuleBase" id="RU364019"/>
    </source>
</evidence>
<evidence type="ECO:0000256" key="1">
    <source>
        <dbReference type="ARBA" id="ARBA00010066"/>
    </source>
</evidence>
<evidence type="ECO:0000313" key="8">
    <source>
        <dbReference type="Proteomes" id="UP001214603"/>
    </source>
</evidence>
<protein>
    <recommendedName>
        <fullName evidence="5">V-type proton ATPase subunit G</fullName>
    </recommendedName>
</protein>
<comment type="function">
    <text evidence="5">Subunit of the V1 complex of vacuolar(H+)-ATPase (V-ATPase), a multisubunit enzyme composed of a peripheral complex (V1) that hydrolyzes ATP and a membrane integral complex (V0) that translocates protons. V-ATPase is responsible for acidifying and maintaining the pH of intracellular compartments and in some cell types, is targeted to the plasma membrane, where it is responsible for acidifying the extracellular environment.</text>
</comment>
<keyword evidence="3 5" id="KW-0375">Hydrogen ion transport</keyword>
<comment type="subunit">
    <text evidence="5">V-ATPase is a heteromultimeric enzyme made up of two complexes: the ATP-hydrolytic V1 complex and the proton translocation V0 complex.</text>
</comment>
<dbReference type="AlphaFoldDB" id="A0AAF0DY75"/>
<accession>A0AAF0DY75</accession>
<dbReference type="PANTHER" id="PTHR12713:SF11">
    <property type="entry name" value="V-TYPE PROTON ATPASE SUBUNIT G"/>
    <property type="match status" value="1"/>
</dbReference>
<dbReference type="GO" id="GO:0016887">
    <property type="term" value="F:ATP hydrolysis activity"/>
    <property type="evidence" value="ECO:0007669"/>
    <property type="project" value="TreeGrafter"/>
</dbReference>
<dbReference type="Gene3D" id="1.20.5.2950">
    <property type="match status" value="1"/>
</dbReference>
<evidence type="ECO:0000313" key="7">
    <source>
        <dbReference type="EMBL" id="WFD02371.1"/>
    </source>
</evidence>
<dbReference type="Pfam" id="PF03179">
    <property type="entry name" value="V-ATPase_G"/>
    <property type="match status" value="1"/>
</dbReference>
<sequence length="129" mass="14434">MVRGGELTQVAQKSQGIQTLLEAEKEASKIVEKARAYRTQKLKDAQSEAEKDIAALKQKNDKAIADFQKQFEGSSSQEQGALDKDTKQQLDEIRRAFEAKDQELIQKLLDRVAAVDPQPHRNLAKVSEA</sequence>
<reference evidence="7" key="1">
    <citation type="submission" date="2023-03" db="EMBL/GenBank/DDBJ databases">
        <title>Mating type loci evolution in Malassezia.</title>
        <authorList>
            <person name="Coelho M.A."/>
        </authorList>
    </citation>
    <scope>NUCLEOTIDE SEQUENCE</scope>
    <source>
        <strain evidence="7">CBS 7876</strain>
    </source>
</reference>
<keyword evidence="7" id="KW-0378">Hydrolase</keyword>
<dbReference type="InterPro" id="IPR005124">
    <property type="entry name" value="V-ATPase_G"/>
</dbReference>
<comment type="similarity">
    <text evidence="1 5">Belongs to the V-ATPase G subunit family.</text>
</comment>
<keyword evidence="6" id="KW-0175">Coiled coil</keyword>